<dbReference type="InterPro" id="IPR040426">
    <property type="entry name" value="C05B5.4-like"/>
</dbReference>
<keyword evidence="4" id="KW-1185">Reference proteome</keyword>
<keyword evidence="2" id="KW-0812">Transmembrane</keyword>
<evidence type="ECO:0000313" key="5">
    <source>
        <dbReference type="WBParaSite" id="SSTP_0000787500.1"/>
    </source>
</evidence>
<dbReference type="PANTHER" id="PTHR38626:SF4">
    <property type="entry name" value="SKN-1 DEPENDENT ZYGOTIC TRANSCRIPT"/>
    <property type="match status" value="1"/>
</dbReference>
<reference evidence="5" key="1">
    <citation type="submission" date="2015-08" db="UniProtKB">
        <authorList>
            <consortium name="WormBaseParasite"/>
        </authorList>
    </citation>
    <scope>IDENTIFICATION</scope>
</reference>
<evidence type="ECO:0000313" key="4">
    <source>
        <dbReference type="Proteomes" id="UP000035681"/>
    </source>
</evidence>
<dbReference type="AlphaFoldDB" id="A0A0K0EEG4"/>
<keyword evidence="2" id="KW-1133">Transmembrane helix</keyword>
<feature type="region of interest" description="Disordered" evidence="1">
    <location>
        <begin position="316"/>
        <end position="335"/>
    </location>
</feature>
<dbReference type="PANTHER" id="PTHR38626">
    <property type="entry name" value="SKN-1 DEPENDENT ZYGOTIC TRANSCRIPT-RELATED"/>
    <property type="match status" value="1"/>
</dbReference>
<keyword evidence="2" id="KW-0472">Membrane</keyword>
<name>A0A0K0EEG4_STRER</name>
<evidence type="ECO:0000259" key="3">
    <source>
        <dbReference type="Pfam" id="PF25330"/>
    </source>
</evidence>
<evidence type="ECO:0000256" key="2">
    <source>
        <dbReference type="SAM" id="Phobius"/>
    </source>
</evidence>
<dbReference type="WBParaSite" id="SSTP_0000787500.1">
    <property type="protein sequence ID" value="SSTP_0000787500.1"/>
    <property type="gene ID" value="SSTP_0000787500"/>
</dbReference>
<protein>
    <submittedName>
        <fullName evidence="6">ZP domain-containing protein</fullName>
    </submittedName>
</protein>
<dbReference type="WBParaSite" id="TCONS_00007053.p1">
    <property type="protein sequence ID" value="TCONS_00007053.p1"/>
    <property type="gene ID" value="XLOC_005131"/>
</dbReference>
<dbReference type="Proteomes" id="UP000035681">
    <property type="component" value="Unplaced"/>
</dbReference>
<evidence type="ECO:0000313" key="6">
    <source>
        <dbReference type="WBParaSite" id="TCONS_00007053.p1"/>
    </source>
</evidence>
<dbReference type="InterPro" id="IPR057569">
    <property type="entry name" value="C2_nem"/>
</dbReference>
<feature type="transmembrane region" description="Helical" evidence="2">
    <location>
        <begin position="180"/>
        <end position="205"/>
    </location>
</feature>
<proteinExistence type="predicted"/>
<organism evidence="5">
    <name type="scientific">Strongyloides stercoralis</name>
    <name type="common">Threadworm</name>
    <dbReference type="NCBI Taxonomy" id="6248"/>
    <lineage>
        <taxon>Eukaryota</taxon>
        <taxon>Metazoa</taxon>
        <taxon>Ecdysozoa</taxon>
        <taxon>Nematoda</taxon>
        <taxon>Chromadorea</taxon>
        <taxon>Rhabditida</taxon>
        <taxon>Tylenchina</taxon>
        <taxon>Panagrolaimomorpha</taxon>
        <taxon>Strongyloidoidea</taxon>
        <taxon>Strongyloididae</taxon>
        <taxon>Strongyloides</taxon>
    </lineage>
</organism>
<dbReference type="Pfam" id="PF25330">
    <property type="entry name" value="C2_nem"/>
    <property type="match status" value="1"/>
</dbReference>
<evidence type="ECO:0000256" key="1">
    <source>
        <dbReference type="SAM" id="MobiDB-lite"/>
    </source>
</evidence>
<accession>A0A0K0EEG4</accession>
<sequence>MLLYFILYSIINFSTPNSISQNKSTFLIEGELKTLHFREGCLKTTRCSEPRFQLSLVSNNNLDAIRIDASIDRNMKVLSKLKLSNLYFGQFISSLALSSTIIGKDPIFKIPVECDVSSQIDILEESTVFATNYVEITGKCYSAVIEIKRKNNDDYYLNKKYNNLDNEIFLQTENKMLTNILNGVFIIILIITFMVISSYVTILLMKGGGDNVLRRSLRQSEEGNAFNDNKVPPYAIRQLKKSKKSVYGCRGKKTLSTIYESDDETPKRIPMTSNKECNNSRRFSLGEKVKKDDNDKVNQWMERGYIRSSCIMQPTLSQSSGKDSGMPDSVINKNTTPSDCGTSLFGGASGKEDEVYIDIKNLVV</sequence>
<feature type="domain" description="C2" evidence="3">
    <location>
        <begin position="26"/>
        <end position="152"/>
    </location>
</feature>